<evidence type="ECO:0000256" key="1">
    <source>
        <dbReference type="SAM" id="MobiDB-lite"/>
    </source>
</evidence>
<comment type="caution">
    <text evidence="3">The sequence shown here is derived from an EMBL/GenBank/DDBJ whole genome shotgun (WGS) entry which is preliminary data.</text>
</comment>
<evidence type="ECO:0000313" key="4">
    <source>
        <dbReference type="Proteomes" id="UP000823775"/>
    </source>
</evidence>
<name>A0ABS8TP35_DATST</name>
<dbReference type="Gene3D" id="3.30.2350.10">
    <property type="entry name" value="Pseudouridine synthase"/>
    <property type="match status" value="1"/>
</dbReference>
<accession>A0ABS8TP35</accession>
<feature type="region of interest" description="Disordered" evidence="1">
    <location>
        <begin position="1"/>
        <end position="22"/>
    </location>
</feature>
<gene>
    <name evidence="3" type="ORF">HAX54_014085</name>
</gene>
<dbReference type="PANTHER" id="PTHR21600:SF88">
    <property type="entry name" value="RNA PSEUDOURIDINE SYNTHASE 5"/>
    <property type="match status" value="1"/>
</dbReference>
<dbReference type="Proteomes" id="UP000823775">
    <property type="component" value="Unassembled WGS sequence"/>
</dbReference>
<reference evidence="3 4" key="1">
    <citation type="journal article" date="2021" name="BMC Genomics">
        <title>Datura genome reveals duplications of psychoactive alkaloid biosynthetic genes and high mutation rate following tissue culture.</title>
        <authorList>
            <person name="Rajewski A."/>
            <person name="Carter-House D."/>
            <person name="Stajich J."/>
            <person name="Litt A."/>
        </authorList>
    </citation>
    <scope>NUCLEOTIDE SEQUENCE [LARGE SCALE GENOMIC DNA]</scope>
    <source>
        <strain evidence="3">AR-01</strain>
    </source>
</reference>
<dbReference type="Pfam" id="PF00849">
    <property type="entry name" value="PseudoU_synth_2"/>
    <property type="match status" value="1"/>
</dbReference>
<organism evidence="3 4">
    <name type="scientific">Datura stramonium</name>
    <name type="common">Jimsonweed</name>
    <name type="synonym">Common thornapple</name>
    <dbReference type="NCBI Taxonomy" id="4076"/>
    <lineage>
        <taxon>Eukaryota</taxon>
        <taxon>Viridiplantae</taxon>
        <taxon>Streptophyta</taxon>
        <taxon>Embryophyta</taxon>
        <taxon>Tracheophyta</taxon>
        <taxon>Spermatophyta</taxon>
        <taxon>Magnoliopsida</taxon>
        <taxon>eudicotyledons</taxon>
        <taxon>Gunneridae</taxon>
        <taxon>Pentapetalae</taxon>
        <taxon>asterids</taxon>
        <taxon>lamiids</taxon>
        <taxon>Solanales</taxon>
        <taxon>Solanaceae</taxon>
        <taxon>Solanoideae</taxon>
        <taxon>Datureae</taxon>
        <taxon>Datura</taxon>
    </lineage>
</organism>
<sequence>MKESSEVDMGNEAEEMEHTEDELVIFNDPSPLAMDDSISEEEFESQATIKFYIKLIKLSQLFGVNTRGFEKEFFSLILKLEQNSPMEKLSNKDKANKTTGNTIPKELKNLIFNMKFKGECNTMKKICKIYRALVSGVMDMDEVVIKQPIGTMTYPGVAKGLYVASPSGKPALSSVRALERDSENNCTLVQVEIQSGRPHQIRIHLSFIGLPLIGDPLYVSGGQPKCFHPELMGESFEKDGGYQRPENPVPGDCGYNLHAHQIVLNHPITNELIKITAPLPAILQTREERKANQPSSS</sequence>
<dbReference type="InterPro" id="IPR050188">
    <property type="entry name" value="RluA_PseudoU_synthase"/>
</dbReference>
<evidence type="ECO:0000259" key="2">
    <source>
        <dbReference type="Pfam" id="PF00849"/>
    </source>
</evidence>
<dbReference type="InterPro" id="IPR020103">
    <property type="entry name" value="PsdUridine_synth_cat_dom_sf"/>
</dbReference>
<protein>
    <recommendedName>
        <fullName evidence="2">Pseudouridine synthase RsuA/RluA-like domain-containing protein</fullName>
    </recommendedName>
</protein>
<dbReference type="InterPro" id="IPR006145">
    <property type="entry name" value="PsdUridine_synth_RsuA/RluA"/>
</dbReference>
<dbReference type="CDD" id="cd02869">
    <property type="entry name" value="PseudoU_synth_RluA_like"/>
    <property type="match status" value="1"/>
</dbReference>
<feature type="compositionally biased region" description="Acidic residues" evidence="1">
    <location>
        <begin position="9"/>
        <end position="22"/>
    </location>
</feature>
<dbReference type="EMBL" id="JACEIK010001866">
    <property type="protein sequence ID" value="MCD7472753.1"/>
    <property type="molecule type" value="Genomic_DNA"/>
</dbReference>
<keyword evidence="4" id="KW-1185">Reference proteome</keyword>
<dbReference type="PANTHER" id="PTHR21600">
    <property type="entry name" value="MITOCHONDRIAL RNA PSEUDOURIDINE SYNTHASE"/>
    <property type="match status" value="1"/>
</dbReference>
<feature type="domain" description="Pseudouridine synthase RsuA/RluA-like" evidence="2">
    <location>
        <begin position="122"/>
        <end position="206"/>
    </location>
</feature>
<evidence type="ECO:0000313" key="3">
    <source>
        <dbReference type="EMBL" id="MCD7472753.1"/>
    </source>
</evidence>
<dbReference type="SUPFAM" id="SSF55120">
    <property type="entry name" value="Pseudouridine synthase"/>
    <property type="match status" value="1"/>
</dbReference>
<proteinExistence type="predicted"/>